<gene>
    <name evidence="3" type="ORF">BHK69_15235</name>
</gene>
<keyword evidence="1" id="KW-0732">Signal</keyword>
<dbReference type="AlphaFoldDB" id="A0A1D7U2L6"/>
<dbReference type="GO" id="GO:0016787">
    <property type="term" value="F:hydrolase activity"/>
    <property type="evidence" value="ECO:0007669"/>
    <property type="project" value="UniProtKB-KW"/>
</dbReference>
<dbReference type="InterPro" id="IPR029058">
    <property type="entry name" value="AB_hydrolase_fold"/>
</dbReference>
<dbReference type="InterPro" id="IPR050955">
    <property type="entry name" value="Plant_Biomass_Hydrol_Est"/>
</dbReference>
<dbReference type="Proteomes" id="UP000094969">
    <property type="component" value="Chromosome"/>
</dbReference>
<reference evidence="3 4" key="1">
    <citation type="journal article" date="2015" name="Antonie Van Leeuwenhoek">
        <title>Bosea vaviloviae sp. nov., a new species of slow-growing rhizobia isolated from nodules of the relict species Vavilovia formosa (Stev.) Fed.</title>
        <authorList>
            <person name="Safronova V.I."/>
            <person name="Kuznetsova I.G."/>
            <person name="Sazanova A.L."/>
            <person name="Kimeklis A.K."/>
            <person name="Belimov A.A."/>
            <person name="Andronov E.E."/>
            <person name="Pinaev A.G."/>
            <person name="Chizhevskaya E.P."/>
            <person name="Pukhaev A.R."/>
            <person name="Popov K.P."/>
            <person name="Willems A."/>
            <person name="Tikhonovich I.A."/>
        </authorList>
    </citation>
    <scope>NUCLEOTIDE SEQUENCE [LARGE SCALE GENOMIC DNA]</scope>
    <source>
        <strain evidence="3 4">Vaf18</strain>
    </source>
</reference>
<proteinExistence type="predicted"/>
<protein>
    <submittedName>
        <fullName evidence="3">Hydrolase</fullName>
    </submittedName>
</protein>
<dbReference type="PANTHER" id="PTHR43037:SF5">
    <property type="entry name" value="FERULOYL ESTERASE"/>
    <property type="match status" value="1"/>
</dbReference>
<dbReference type="RefSeq" id="WP_069690838.1">
    <property type="nucleotide sequence ID" value="NZ_CP017147.1"/>
</dbReference>
<dbReference type="OrthoDB" id="332706at2"/>
<dbReference type="Gene3D" id="3.40.50.1820">
    <property type="entry name" value="alpha/beta hydrolase"/>
    <property type="match status" value="1"/>
</dbReference>
<evidence type="ECO:0000313" key="4">
    <source>
        <dbReference type="Proteomes" id="UP000094969"/>
    </source>
</evidence>
<keyword evidence="4" id="KW-1185">Reference proteome</keyword>
<sequence>MAFVRRHGVKLSAYDFGRTTIHACQADPRFSWCAYVPEDYDEAGTERYRLLVSVHGTMRDMVAYRDDFIPFAERNRCIVLAPLFPAGITSPGELSSYKLMTPSAVRYDAILLAMVEEVQARYRIAGDRFALFGFSGGGHFAHRFLYLHPKRLSAVSVGAPGIVTLLDFEHDFWVGVRDFEAVMGRPIDLEAMRRVAVQMVIGGDDTETWEITLAKGSPLWRPDGEIAGMNRPERMRALKASFENHGIAVRHDIVQGVAHRHAGLLPAVTDFLAEAMPEP</sequence>
<evidence type="ECO:0000256" key="1">
    <source>
        <dbReference type="ARBA" id="ARBA00022729"/>
    </source>
</evidence>
<dbReference type="KEGG" id="bvv:BHK69_15235"/>
<dbReference type="EMBL" id="CP017147">
    <property type="protein sequence ID" value="AOO81626.1"/>
    <property type="molecule type" value="Genomic_DNA"/>
</dbReference>
<evidence type="ECO:0000256" key="2">
    <source>
        <dbReference type="ARBA" id="ARBA00022801"/>
    </source>
</evidence>
<accession>A0A1D7U2L6</accession>
<keyword evidence="2 3" id="KW-0378">Hydrolase</keyword>
<organism evidence="3 4">
    <name type="scientific">Bosea vaviloviae</name>
    <dbReference type="NCBI Taxonomy" id="1526658"/>
    <lineage>
        <taxon>Bacteria</taxon>
        <taxon>Pseudomonadati</taxon>
        <taxon>Pseudomonadota</taxon>
        <taxon>Alphaproteobacteria</taxon>
        <taxon>Hyphomicrobiales</taxon>
        <taxon>Boseaceae</taxon>
        <taxon>Bosea</taxon>
    </lineage>
</organism>
<dbReference type="PANTHER" id="PTHR43037">
    <property type="entry name" value="UNNAMED PRODUCT-RELATED"/>
    <property type="match status" value="1"/>
</dbReference>
<name>A0A1D7U2L6_9HYPH</name>
<evidence type="ECO:0000313" key="3">
    <source>
        <dbReference type="EMBL" id="AOO81626.1"/>
    </source>
</evidence>
<dbReference type="SUPFAM" id="SSF53474">
    <property type="entry name" value="alpha/beta-Hydrolases"/>
    <property type="match status" value="1"/>
</dbReference>
<dbReference type="STRING" id="1526658.BHK69_15235"/>